<evidence type="ECO:0000313" key="5">
    <source>
        <dbReference type="EMBL" id="CAI0402618.1"/>
    </source>
</evidence>
<feature type="region of interest" description="Disordered" evidence="2">
    <location>
        <begin position="704"/>
        <end position="723"/>
    </location>
</feature>
<feature type="compositionally biased region" description="Basic and acidic residues" evidence="2">
    <location>
        <begin position="142"/>
        <end position="154"/>
    </location>
</feature>
<evidence type="ECO:0000259" key="4">
    <source>
        <dbReference type="PROSITE" id="PS50879"/>
    </source>
</evidence>
<organism evidence="5 6">
    <name type="scientific">Linum tenue</name>
    <dbReference type="NCBI Taxonomy" id="586396"/>
    <lineage>
        <taxon>Eukaryota</taxon>
        <taxon>Viridiplantae</taxon>
        <taxon>Streptophyta</taxon>
        <taxon>Embryophyta</taxon>
        <taxon>Tracheophyta</taxon>
        <taxon>Spermatophyta</taxon>
        <taxon>Magnoliopsida</taxon>
        <taxon>eudicotyledons</taxon>
        <taxon>Gunneridae</taxon>
        <taxon>Pentapetalae</taxon>
        <taxon>rosids</taxon>
        <taxon>fabids</taxon>
        <taxon>Malpighiales</taxon>
        <taxon>Linaceae</taxon>
        <taxon>Linum</taxon>
    </lineage>
</organism>
<dbReference type="GO" id="GO:0003676">
    <property type="term" value="F:nucleic acid binding"/>
    <property type="evidence" value="ECO:0007669"/>
    <property type="project" value="InterPro"/>
</dbReference>
<dbReference type="InterPro" id="IPR002156">
    <property type="entry name" value="RNaseH_domain"/>
</dbReference>
<evidence type="ECO:0000259" key="3">
    <source>
        <dbReference type="PROSITE" id="PS50158"/>
    </source>
</evidence>
<dbReference type="PROSITE" id="PS50879">
    <property type="entry name" value="RNASE_H_1"/>
    <property type="match status" value="1"/>
</dbReference>
<dbReference type="Pfam" id="PF13966">
    <property type="entry name" value="zf-RVT"/>
    <property type="match status" value="1"/>
</dbReference>
<feature type="region of interest" description="Disordered" evidence="2">
    <location>
        <begin position="120"/>
        <end position="178"/>
    </location>
</feature>
<comment type="caution">
    <text evidence="5">The sequence shown here is derived from an EMBL/GenBank/DDBJ whole genome shotgun (WGS) entry which is preliminary data.</text>
</comment>
<dbReference type="AlphaFoldDB" id="A0AAV0IYT2"/>
<name>A0AAV0IYT2_9ROSI</name>
<dbReference type="PANTHER" id="PTHR33116:SF78">
    <property type="entry name" value="OS12G0587133 PROTEIN"/>
    <property type="match status" value="1"/>
</dbReference>
<keyword evidence="6" id="KW-1185">Reference proteome</keyword>
<proteinExistence type="predicted"/>
<accession>A0AAV0IYT2</accession>
<keyword evidence="1" id="KW-0479">Metal-binding</keyword>
<dbReference type="PANTHER" id="PTHR33116">
    <property type="entry name" value="REVERSE TRANSCRIPTASE ZINC-BINDING DOMAIN-CONTAINING PROTEIN-RELATED-RELATED"/>
    <property type="match status" value="1"/>
</dbReference>
<dbReference type="Proteomes" id="UP001154282">
    <property type="component" value="Unassembled WGS sequence"/>
</dbReference>
<reference evidence="5" key="1">
    <citation type="submission" date="2022-08" db="EMBL/GenBank/DDBJ databases">
        <authorList>
            <person name="Gutierrez-Valencia J."/>
        </authorList>
    </citation>
    <scope>NUCLEOTIDE SEQUENCE</scope>
</reference>
<dbReference type="PROSITE" id="PS50158">
    <property type="entry name" value="ZF_CCHC"/>
    <property type="match status" value="1"/>
</dbReference>
<evidence type="ECO:0000313" key="6">
    <source>
        <dbReference type="Proteomes" id="UP001154282"/>
    </source>
</evidence>
<feature type="domain" description="CCHC-type" evidence="3">
    <location>
        <begin position="80"/>
        <end position="94"/>
    </location>
</feature>
<feature type="domain" description="RNase H type-1" evidence="4">
    <location>
        <begin position="698"/>
        <end position="723"/>
    </location>
</feature>
<gene>
    <name evidence="5" type="ORF">LITE_LOCUS11688</name>
</gene>
<feature type="compositionally biased region" description="Basic and acidic residues" evidence="2">
    <location>
        <begin position="197"/>
        <end position="207"/>
    </location>
</feature>
<evidence type="ECO:0000256" key="2">
    <source>
        <dbReference type="SAM" id="MobiDB-lite"/>
    </source>
</evidence>
<dbReference type="EMBL" id="CAMGYJ010000004">
    <property type="protein sequence ID" value="CAI0402618.1"/>
    <property type="molecule type" value="Genomic_DNA"/>
</dbReference>
<dbReference type="InterPro" id="IPR001878">
    <property type="entry name" value="Znf_CCHC"/>
</dbReference>
<dbReference type="GO" id="GO:0004523">
    <property type="term" value="F:RNA-DNA hybrid ribonuclease activity"/>
    <property type="evidence" value="ECO:0007669"/>
    <property type="project" value="InterPro"/>
</dbReference>
<dbReference type="InterPro" id="IPR026960">
    <property type="entry name" value="RVT-Znf"/>
</dbReference>
<keyword evidence="1" id="KW-0863">Zinc-finger</keyword>
<sequence length="723" mass="81235">MIVWAQLPALKIHFYHREVLTTLGNLIGRTIKLDYHTLTQQRAKFARIAVEVDLSKHLVPRIWLDDAWQKVEYENLPEVCFECGKIGHSADGCPLLRLPQAAGLSDIVVGGAGGVPTAEVSEENPGFGPWMLVSRKSRRHSRDLPRKGNSDPDLSRSTQGYSARNGKVGAGNGEKESGKQILEKGFEGSVQRVASQERKEINGKKGNEVSPNISRSRAGELSRRAGIPLKANLGRYLGIHAIQERVTKGRYQLLLLQIQKKMAHWKAKRLSFAARLTVAQSVIASLPVYTMHTELIPKGVCRSIDRLSRDFVWGHEEDRSKMHLVAWDRMTRPKLQGEVGLRDTRQANIALLAKSGWRLIKDKNSLWTRLMHSKYGRHHSHLDILRPIKGSSFAWRSFTKAAHLLRRGCAWNVKNGVRTNFWNDLWVLQVLLKEVALESIPADQEGAVVADFVDEEGRLLPELFFHLLPADTTQAIVSIAVDKISEEEYTLFWAPAADGKFSAKSAFSLLHQLPPDPDEKVWKAIWKLPVPERVRSFMWLTFSGRIATRKLLFERKVVDEPFCSRCPGQHESILHCLRDCPPAMFVWSRPVPPQQHHAFFSMNAHTWLKENLLSSSLTSTDILWPAFFAITAWCLWKNRSTACFKGLATALSPSSLENSIVARAKLWSNAWKAPDPLPNRRNQPPQRILAQIGWKPPPEGWMKLNVDGASSGNPGPAGAGGTL</sequence>
<evidence type="ECO:0000256" key="1">
    <source>
        <dbReference type="PROSITE-ProRule" id="PRU00047"/>
    </source>
</evidence>
<dbReference type="GO" id="GO:0008270">
    <property type="term" value="F:zinc ion binding"/>
    <property type="evidence" value="ECO:0007669"/>
    <property type="project" value="UniProtKB-KW"/>
</dbReference>
<evidence type="ECO:0008006" key="7">
    <source>
        <dbReference type="Google" id="ProtNLM"/>
    </source>
</evidence>
<protein>
    <recommendedName>
        <fullName evidence="7">CCHC-type domain-containing protein</fullName>
    </recommendedName>
</protein>
<keyword evidence="1" id="KW-0862">Zinc</keyword>
<feature type="region of interest" description="Disordered" evidence="2">
    <location>
        <begin position="197"/>
        <end position="219"/>
    </location>
</feature>